<evidence type="ECO:0000256" key="15">
    <source>
        <dbReference type="SAM" id="Phobius"/>
    </source>
</evidence>
<dbReference type="SMART" id="SM00388">
    <property type="entry name" value="HisKA"/>
    <property type="match status" value="1"/>
</dbReference>
<name>A0ABX7H029_9GAMM</name>
<dbReference type="RefSeq" id="WP_188799000.1">
    <property type="nucleotide sequence ID" value="NZ_BMIZ01000001.1"/>
</dbReference>
<feature type="domain" description="Histidine kinase" evidence="16">
    <location>
        <begin position="559"/>
        <end position="781"/>
    </location>
</feature>
<dbReference type="SUPFAM" id="SSF47384">
    <property type="entry name" value="Homodimeric domain of signal transducing histidine kinase"/>
    <property type="match status" value="1"/>
</dbReference>
<evidence type="ECO:0000256" key="5">
    <source>
        <dbReference type="ARBA" id="ARBA00022553"/>
    </source>
</evidence>
<dbReference type="InterPro" id="IPR008207">
    <property type="entry name" value="Sig_transdc_His_kin_Hpt_dom"/>
</dbReference>
<keyword evidence="7" id="KW-0547">Nucleotide-binding</keyword>
<keyword evidence="9 15" id="KW-1133">Transmembrane helix</keyword>
<dbReference type="EC" id="2.7.13.3" evidence="3"/>
<keyword evidence="11 15" id="KW-0472">Membrane</keyword>
<dbReference type="SMART" id="SM00387">
    <property type="entry name" value="HATPase_c"/>
    <property type="match status" value="1"/>
</dbReference>
<keyword evidence="6 15" id="KW-0812">Transmembrane</keyword>
<dbReference type="SUPFAM" id="SSF47226">
    <property type="entry name" value="Histidine-containing phosphotransfer domain, HPT domain"/>
    <property type="match status" value="1"/>
</dbReference>
<evidence type="ECO:0000256" key="10">
    <source>
        <dbReference type="ARBA" id="ARBA00023012"/>
    </source>
</evidence>
<evidence type="ECO:0000256" key="4">
    <source>
        <dbReference type="ARBA" id="ARBA00022475"/>
    </source>
</evidence>
<dbReference type="InterPro" id="IPR001789">
    <property type="entry name" value="Sig_transdc_resp-reg_receiver"/>
</dbReference>
<dbReference type="PROSITE" id="PS50894">
    <property type="entry name" value="HPT"/>
    <property type="match status" value="1"/>
</dbReference>
<evidence type="ECO:0000256" key="12">
    <source>
        <dbReference type="PROSITE-ProRule" id="PRU00110"/>
    </source>
</evidence>
<dbReference type="Pfam" id="PF01627">
    <property type="entry name" value="Hpt"/>
    <property type="match status" value="1"/>
</dbReference>
<dbReference type="InterPro" id="IPR003661">
    <property type="entry name" value="HisK_dim/P_dom"/>
</dbReference>
<dbReference type="EMBL" id="CP064030">
    <property type="protein sequence ID" value="QRN55434.1"/>
    <property type="molecule type" value="Genomic_DNA"/>
</dbReference>
<dbReference type="InterPro" id="IPR036641">
    <property type="entry name" value="HPT_dom_sf"/>
</dbReference>
<evidence type="ECO:0000256" key="1">
    <source>
        <dbReference type="ARBA" id="ARBA00000085"/>
    </source>
</evidence>
<evidence type="ECO:0000313" key="20">
    <source>
        <dbReference type="Proteomes" id="UP000663181"/>
    </source>
</evidence>
<keyword evidence="20" id="KW-1185">Reference proteome</keyword>
<sequence>MTMPEPVKYKDLTGQRDISALERHQRHLLYGGGAFLSVIILLIMTASILLTIDDYKSDQLDSFRKAKMALDSAFIQRDAGYIRTLNMIEYVWKNKASDLVEKGDEELPGFVTHDNEAVIRGSEEGVPWLVLGRNGKALPKEKVERYLGLIREMSIISSTSLTIRSDQSGSRPSTAVNFYDPSEMLFAFGVDARATGLDTVAQHGDRADLFDKLVVPSVDFHDTHALNDMRRGNPRLLFYGKGLPQILTSFGKNPLTEEPAILGTIVAMDGDEPIGAFVAYEPVQPFVDEVHRISSLEMTVVSDDGQAIFGTGSAVHSEAVARAVKPFLVLNPSKSDVLTYRKGGMFFVAERIAGTPWTLVRAYSWSDILRSESAPVLVAITLAILLLGTLWLLLTRQDRGVFAPVLARAKQVYQSEVLNRTMIETSPVGLCVIAANNAIPLLQNDLVKGYAAGVPDPDNTFYKQLLQDFMHAEGTLSGRPDAREFNFSLQGDDAEGLRHLLVAAMPIVYQDRHAIFFVLRDITARTEIEENLRRARQDSEEARLAAESASRAKTSFVAMMSHEIRTPLNGILGHLELLGRSRLEPEQCERLERIRLSADALLAVISDVLDFSRIEAGQLDIDPVPFELRPLIEQTALLYAPAAQRKGLKLYYATEPGYTPWYVADAHRIRQVLNNLVSNAVKFTESGRIILRARQVPPKADESARLRFEVIDSGIGMTEQQREQVFQPFSQADASISRRFGGSGLGLTLCQQISELMDGEVDVQSTPNVGSVFSLEVPVAVDEPVRAHEQARLQGKRIALLSAASEWRNEISALLAGWGAEVMTATLPSELDPDWVQQADVLIIFGTWRSWLDDDEQLLVMRAKRTVKAIGNGPLLPELRDGIRFITCYSSKALLASILDAEPVAGGHAVDLSRRDHNHPAAKQRRTVLLVDDNEVNRELIQQQLETLGYMVDTAEDGLAALRLWQDGRYEMVLTDINMPNMNGYALTQRLRAQGVTVPIVAVTATALASEKVHCKQAGINDLLLKPLSLERLGEAMVHHLRAEAPSTGSCVKPAWAGKYPEKVSRIFVESGTRDLHAILAAARAQDQEAMLARIHSMKGALLMLGEKDAATQCASLEKHIDAEGIDAALSSLEQLEATMCRLLQSYAESL</sequence>
<evidence type="ECO:0000256" key="9">
    <source>
        <dbReference type="ARBA" id="ARBA00022989"/>
    </source>
</evidence>
<accession>A0ABX7H029</accession>
<proteinExistence type="predicted"/>
<dbReference type="SMART" id="SM00448">
    <property type="entry name" value="REC"/>
    <property type="match status" value="1"/>
</dbReference>
<dbReference type="Pfam" id="PF00072">
    <property type="entry name" value="Response_reg"/>
    <property type="match status" value="1"/>
</dbReference>
<protein>
    <recommendedName>
        <fullName evidence="3">histidine kinase</fullName>
        <ecNumber evidence="3">2.7.13.3</ecNumber>
    </recommendedName>
</protein>
<evidence type="ECO:0000256" key="6">
    <source>
        <dbReference type="ARBA" id="ARBA00022692"/>
    </source>
</evidence>
<dbReference type="Gene3D" id="1.10.287.130">
    <property type="match status" value="1"/>
</dbReference>
<evidence type="ECO:0000259" key="17">
    <source>
        <dbReference type="PROSITE" id="PS50110"/>
    </source>
</evidence>
<dbReference type="InterPro" id="IPR036890">
    <property type="entry name" value="HATPase_C_sf"/>
</dbReference>
<reference evidence="19 20" key="1">
    <citation type="submission" date="2020-10" db="EMBL/GenBank/DDBJ databases">
        <title>Phylogeny of dyella-like bacteria.</title>
        <authorList>
            <person name="Fu J."/>
        </authorList>
    </citation>
    <scope>NUCLEOTIDE SEQUENCE [LARGE SCALE GENOMIC DNA]</scope>
    <source>
        <strain evidence="19 20">DHOB09</strain>
    </source>
</reference>
<dbReference type="SUPFAM" id="SSF55874">
    <property type="entry name" value="ATPase domain of HSP90 chaperone/DNA topoisomerase II/histidine kinase"/>
    <property type="match status" value="1"/>
</dbReference>
<dbReference type="PRINTS" id="PR00344">
    <property type="entry name" value="BCTRLSENSOR"/>
</dbReference>
<evidence type="ECO:0000259" key="18">
    <source>
        <dbReference type="PROSITE" id="PS50894"/>
    </source>
</evidence>
<gene>
    <name evidence="19" type="ORF">ISN74_08980</name>
</gene>
<evidence type="ECO:0000256" key="3">
    <source>
        <dbReference type="ARBA" id="ARBA00012438"/>
    </source>
</evidence>
<dbReference type="CDD" id="cd00082">
    <property type="entry name" value="HisKA"/>
    <property type="match status" value="1"/>
</dbReference>
<keyword evidence="8" id="KW-0067">ATP-binding</keyword>
<feature type="transmembrane region" description="Helical" evidence="15">
    <location>
        <begin position="374"/>
        <end position="394"/>
    </location>
</feature>
<dbReference type="CDD" id="cd17546">
    <property type="entry name" value="REC_hyHK_CKI1_RcsC-like"/>
    <property type="match status" value="1"/>
</dbReference>
<feature type="modified residue" description="Phosphohistidine" evidence="12">
    <location>
        <position position="1096"/>
    </location>
</feature>
<keyword evidence="4" id="KW-1003">Cell membrane</keyword>
<dbReference type="InterPro" id="IPR004358">
    <property type="entry name" value="Sig_transdc_His_kin-like_C"/>
</dbReference>
<keyword evidence="10" id="KW-0902">Two-component regulatory system</keyword>
<evidence type="ECO:0000256" key="11">
    <source>
        <dbReference type="ARBA" id="ARBA00023136"/>
    </source>
</evidence>
<dbReference type="PROSITE" id="PS50110">
    <property type="entry name" value="RESPONSE_REGULATORY"/>
    <property type="match status" value="1"/>
</dbReference>
<dbReference type="InterPro" id="IPR003594">
    <property type="entry name" value="HATPase_dom"/>
</dbReference>
<feature type="coiled-coil region" evidence="14">
    <location>
        <begin position="525"/>
        <end position="552"/>
    </location>
</feature>
<comment type="catalytic activity">
    <reaction evidence="1">
        <text>ATP + protein L-histidine = ADP + protein N-phospho-L-histidine.</text>
        <dbReference type="EC" id="2.7.13.3"/>
    </reaction>
</comment>
<keyword evidence="14" id="KW-0175">Coiled coil</keyword>
<evidence type="ECO:0000256" key="2">
    <source>
        <dbReference type="ARBA" id="ARBA00004651"/>
    </source>
</evidence>
<dbReference type="PROSITE" id="PS50109">
    <property type="entry name" value="HIS_KIN"/>
    <property type="match status" value="1"/>
</dbReference>
<dbReference type="PANTHER" id="PTHR45339">
    <property type="entry name" value="HYBRID SIGNAL TRANSDUCTION HISTIDINE KINASE J"/>
    <property type="match status" value="1"/>
</dbReference>
<dbReference type="CDD" id="cd16922">
    <property type="entry name" value="HATPase_EvgS-ArcB-TorS-like"/>
    <property type="match status" value="1"/>
</dbReference>
<feature type="transmembrane region" description="Helical" evidence="15">
    <location>
        <begin position="28"/>
        <end position="52"/>
    </location>
</feature>
<feature type="modified residue" description="4-aspartylphosphate" evidence="13">
    <location>
        <position position="976"/>
    </location>
</feature>
<dbReference type="SUPFAM" id="SSF52172">
    <property type="entry name" value="CheY-like"/>
    <property type="match status" value="1"/>
</dbReference>
<evidence type="ECO:0000259" key="16">
    <source>
        <dbReference type="PROSITE" id="PS50109"/>
    </source>
</evidence>
<dbReference type="Gene3D" id="1.20.120.160">
    <property type="entry name" value="HPT domain"/>
    <property type="match status" value="1"/>
</dbReference>
<evidence type="ECO:0000313" key="19">
    <source>
        <dbReference type="EMBL" id="QRN55434.1"/>
    </source>
</evidence>
<dbReference type="PANTHER" id="PTHR45339:SF1">
    <property type="entry name" value="HYBRID SIGNAL TRANSDUCTION HISTIDINE KINASE J"/>
    <property type="match status" value="1"/>
</dbReference>
<evidence type="ECO:0000256" key="13">
    <source>
        <dbReference type="PROSITE-ProRule" id="PRU00169"/>
    </source>
</evidence>
<dbReference type="InterPro" id="IPR011006">
    <property type="entry name" value="CheY-like_superfamily"/>
</dbReference>
<keyword evidence="5 13" id="KW-0597">Phosphoprotein</keyword>
<dbReference type="Pfam" id="PF02518">
    <property type="entry name" value="HATPase_c"/>
    <property type="match status" value="1"/>
</dbReference>
<dbReference type="Pfam" id="PF00512">
    <property type="entry name" value="HisKA"/>
    <property type="match status" value="1"/>
</dbReference>
<dbReference type="InterPro" id="IPR005467">
    <property type="entry name" value="His_kinase_dom"/>
</dbReference>
<dbReference type="Gene3D" id="3.40.50.2300">
    <property type="match status" value="1"/>
</dbReference>
<evidence type="ECO:0000256" key="14">
    <source>
        <dbReference type="SAM" id="Coils"/>
    </source>
</evidence>
<evidence type="ECO:0000256" key="8">
    <source>
        <dbReference type="ARBA" id="ARBA00022840"/>
    </source>
</evidence>
<feature type="domain" description="Response regulatory" evidence="17">
    <location>
        <begin position="927"/>
        <end position="1041"/>
    </location>
</feature>
<comment type="subcellular location">
    <subcellularLocation>
        <location evidence="2">Cell membrane</location>
        <topology evidence="2">Multi-pass membrane protein</topology>
    </subcellularLocation>
</comment>
<dbReference type="InterPro" id="IPR036097">
    <property type="entry name" value="HisK_dim/P_sf"/>
</dbReference>
<dbReference type="Gene3D" id="3.30.565.10">
    <property type="entry name" value="Histidine kinase-like ATPase, C-terminal domain"/>
    <property type="match status" value="1"/>
</dbReference>
<evidence type="ECO:0000256" key="7">
    <source>
        <dbReference type="ARBA" id="ARBA00022741"/>
    </source>
</evidence>
<feature type="domain" description="HPt" evidence="18">
    <location>
        <begin position="1057"/>
        <end position="1151"/>
    </location>
</feature>
<dbReference type="Proteomes" id="UP000663181">
    <property type="component" value="Chromosome"/>
</dbReference>
<organism evidence="19 20">
    <name type="scientific">Dyella caseinilytica</name>
    <dbReference type="NCBI Taxonomy" id="1849581"/>
    <lineage>
        <taxon>Bacteria</taxon>
        <taxon>Pseudomonadati</taxon>
        <taxon>Pseudomonadota</taxon>
        <taxon>Gammaproteobacteria</taxon>
        <taxon>Lysobacterales</taxon>
        <taxon>Rhodanobacteraceae</taxon>
        <taxon>Dyella</taxon>
    </lineage>
</organism>